<dbReference type="CDD" id="cd05829">
    <property type="entry name" value="Sortase_F"/>
    <property type="match status" value="1"/>
</dbReference>
<keyword evidence="1" id="KW-0378">Hydrolase</keyword>
<evidence type="ECO:0000313" key="3">
    <source>
        <dbReference type="EMBL" id="TVT22066.1"/>
    </source>
</evidence>
<evidence type="ECO:0000256" key="2">
    <source>
        <dbReference type="SAM" id="SignalP"/>
    </source>
</evidence>
<comment type="caution">
    <text evidence="3">The sequence shown here is derived from an EMBL/GenBank/DDBJ whole genome shotgun (WGS) entry which is preliminary data.</text>
</comment>
<reference evidence="3 4" key="1">
    <citation type="submission" date="2019-07" db="EMBL/GenBank/DDBJ databases">
        <title>New species of Amycolatopsis and Streptomyces.</title>
        <authorList>
            <person name="Duangmal K."/>
            <person name="Teo W.F.A."/>
            <person name="Lipun K."/>
        </authorList>
    </citation>
    <scope>NUCLEOTIDE SEQUENCE [LARGE SCALE GENOMIC DNA]</scope>
    <source>
        <strain evidence="3 4">JCM 30562</strain>
    </source>
</reference>
<dbReference type="EMBL" id="VJZA01000021">
    <property type="protein sequence ID" value="TVT22066.1"/>
    <property type="molecule type" value="Genomic_DNA"/>
</dbReference>
<evidence type="ECO:0000313" key="4">
    <source>
        <dbReference type="Proteomes" id="UP000318578"/>
    </source>
</evidence>
<proteinExistence type="predicted"/>
<dbReference type="SUPFAM" id="SSF63817">
    <property type="entry name" value="Sortase"/>
    <property type="match status" value="1"/>
</dbReference>
<dbReference type="InterPro" id="IPR042001">
    <property type="entry name" value="Sortase_F"/>
</dbReference>
<keyword evidence="4" id="KW-1185">Reference proteome</keyword>
<organism evidence="3 4">
    <name type="scientific">Amycolatopsis acidiphila</name>
    <dbReference type="NCBI Taxonomy" id="715473"/>
    <lineage>
        <taxon>Bacteria</taxon>
        <taxon>Bacillati</taxon>
        <taxon>Actinomycetota</taxon>
        <taxon>Actinomycetes</taxon>
        <taxon>Pseudonocardiales</taxon>
        <taxon>Pseudonocardiaceae</taxon>
        <taxon>Amycolatopsis</taxon>
    </lineage>
</organism>
<dbReference type="InterPro" id="IPR023365">
    <property type="entry name" value="Sortase_dom-sf"/>
</dbReference>
<keyword evidence="2" id="KW-0732">Signal</keyword>
<dbReference type="GO" id="GO:0016787">
    <property type="term" value="F:hydrolase activity"/>
    <property type="evidence" value="ECO:0007669"/>
    <property type="project" value="UniProtKB-KW"/>
</dbReference>
<gene>
    <name evidence="3" type="ORF">FNH06_15030</name>
</gene>
<dbReference type="Gene3D" id="2.40.260.10">
    <property type="entry name" value="Sortase"/>
    <property type="match status" value="1"/>
</dbReference>
<feature type="signal peptide" evidence="2">
    <location>
        <begin position="1"/>
        <end position="34"/>
    </location>
</feature>
<dbReference type="PROSITE" id="PS51257">
    <property type="entry name" value="PROKAR_LIPOPROTEIN"/>
    <property type="match status" value="1"/>
</dbReference>
<dbReference type="AlphaFoldDB" id="A0A558ACR9"/>
<dbReference type="OrthoDB" id="525039at2"/>
<dbReference type="NCBIfam" id="NF033748">
    <property type="entry name" value="class_F_sortase"/>
    <property type="match status" value="1"/>
</dbReference>
<name>A0A558ACR9_9PSEU</name>
<feature type="chain" id="PRO_5022118931" evidence="2">
    <location>
        <begin position="35"/>
        <end position="197"/>
    </location>
</feature>
<dbReference type="RefSeq" id="WP_144638743.1">
    <property type="nucleotide sequence ID" value="NZ_BNAX01000005.1"/>
</dbReference>
<dbReference type="InterPro" id="IPR005754">
    <property type="entry name" value="Sortase"/>
</dbReference>
<dbReference type="Pfam" id="PF04203">
    <property type="entry name" value="Sortase"/>
    <property type="match status" value="1"/>
</dbReference>
<evidence type="ECO:0000256" key="1">
    <source>
        <dbReference type="ARBA" id="ARBA00022801"/>
    </source>
</evidence>
<protein>
    <submittedName>
        <fullName evidence="3">Class F sortase</fullName>
    </submittedName>
</protein>
<accession>A0A558ACR9</accession>
<dbReference type="Proteomes" id="UP000318578">
    <property type="component" value="Unassembled WGS sequence"/>
</dbReference>
<sequence length="197" mass="20622">MRPDSLRRCRWPALLLALLAAVLLGGCGADPAPAAAPVAPASSVAPPARSAPTWVDLPSIGARSSLVQLGLNADRTIEVPPVDQPLQAGWYKYSPVPGQAGPAVILGHIDGNHQKGVFWRLHELKAGAQVQVGRADGGPLTFTVTRVDQVAKSSFPTDAVYGDTADPELRLITCGGAYDAANHNYLDNVIVYAKLAS</sequence>